<keyword evidence="1" id="KW-0472">Membrane</keyword>
<sequence>MFAKYISIPGLLPRWLLLVVIVIFFGTILGAILVSRKKSDN</sequence>
<protein>
    <submittedName>
        <fullName evidence="2">Uncharacterized protein</fullName>
    </submittedName>
</protein>
<dbReference type="AlphaFoldDB" id="A0A5C6BLG6"/>
<organism evidence="2 3">
    <name type="scientific">Symmachiella macrocystis</name>
    <dbReference type="NCBI Taxonomy" id="2527985"/>
    <lineage>
        <taxon>Bacteria</taxon>
        <taxon>Pseudomonadati</taxon>
        <taxon>Planctomycetota</taxon>
        <taxon>Planctomycetia</taxon>
        <taxon>Planctomycetales</taxon>
        <taxon>Planctomycetaceae</taxon>
        <taxon>Symmachiella</taxon>
    </lineage>
</organism>
<feature type="transmembrane region" description="Helical" evidence="1">
    <location>
        <begin position="15"/>
        <end position="34"/>
    </location>
</feature>
<name>A0A5C6BLG6_9PLAN</name>
<comment type="caution">
    <text evidence="2">The sequence shown here is derived from an EMBL/GenBank/DDBJ whole genome shotgun (WGS) entry which is preliminary data.</text>
</comment>
<accession>A0A5C6BLG6</accession>
<proteinExistence type="predicted"/>
<keyword evidence="3" id="KW-1185">Reference proteome</keyword>
<evidence type="ECO:0000313" key="3">
    <source>
        <dbReference type="Proteomes" id="UP000320735"/>
    </source>
</evidence>
<dbReference type="Proteomes" id="UP000320735">
    <property type="component" value="Unassembled WGS sequence"/>
</dbReference>
<keyword evidence="1" id="KW-1133">Transmembrane helix</keyword>
<reference evidence="2 3" key="1">
    <citation type="submission" date="2019-02" db="EMBL/GenBank/DDBJ databases">
        <title>Deep-cultivation of Planctomycetes and their phenomic and genomic characterization uncovers novel biology.</title>
        <authorList>
            <person name="Wiegand S."/>
            <person name="Jogler M."/>
            <person name="Boedeker C."/>
            <person name="Pinto D."/>
            <person name="Vollmers J."/>
            <person name="Rivas-Marin E."/>
            <person name="Kohn T."/>
            <person name="Peeters S.H."/>
            <person name="Heuer A."/>
            <person name="Rast P."/>
            <person name="Oberbeckmann S."/>
            <person name="Bunk B."/>
            <person name="Jeske O."/>
            <person name="Meyerdierks A."/>
            <person name="Storesund J.E."/>
            <person name="Kallscheuer N."/>
            <person name="Luecker S."/>
            <person name="Lage O.M."/>
            <person name="Pohl T."/>
            <person name="Merkel B.J."/>
            <person name="Hornburger P."/>
            <person name="Mueller R.-W."/>
            <person name="Bruemmer F."/>
            <person name="Labrenz M."/>
            <person name="Spormann A.M."/>
            <person name="Op Den Camp H."/>
            <person name="Overmann J."/>
            <person name="Amann R."/>
            <person name="Jetten M.S.M."/>
            <person name="Mascher T."/>
            <person name="Medema M.H."/>
            <person name="Devos D.P."/>
            <person name="Kaster A.-K."/>
            <person name="Ovreas L."/>
            <person name="Rohde M."/>
            <person name="Galperin M.Y."/>
            <person name="Jogler C."/>
        </authorList>
    </citation>
    <scope>NUCLEOTIDE SEQUENCE [LARGE SCALE GENOMIC DNA]</scope>
    <source>
        <strain evidence="2 3">CA54</strain>
    </source>
</reference>
<gene>
    <name evidence="2" type="ORF">CA54_11340</name>
</gene>
<keyword evidence="1" id="KW-0812">Transmembrane</keyword>
<dbReference type="EMBL" id="SJPP01000001">
    <property type="protein sequence ID" value="TWU12311.1"/>
    <property type="molecule type" value="Genomic_DNA"/>
</dbReference>
<evidence type="ECO:0000256" key="1">
    <source>
        <dbReference type="SAM" id="Phobius"/>
    </source>
</evidence>
<evidence type="ECO:0000313" key="2">
    <source>
        <dbReference type="EMBL" id="TWU12311.1"/>
    </source>
</evidence>